<keyword evidence="2 6" id="KW-0805">Transcription regulation</keyword>
<keyword evidence="5 6" id="KW-0539">Nucleus</keyword>
<evidence type="ECO:0000256" key="7">
    <source>
        <dbReference type="SAM" id="MobiDB-lite"/>
    </source>
</evidence>
<feature type="compositionally biased region" description="Low complexity" evidence="7">
    <location>
        <begin position="307"/>
        <end position="319"/>
    </location>
</feature>
<dbReference type="AlphaFoldDB" id="A0AAV3PGK4"/>
<dbReference type="PROSITE" id="PS51742">
    <property type="entry name" value="PPC"/>
    <property type="match status" value="1"/>
</dbReference>
<dbReference type="PANTHER" id="PTHR31500:SF96">
    <property type="entry name" value="AT-HOOK MOTIF NUCLEAR-LOCALIZED PROTEIN 7"/>
    <property type="match status" value="1"/>
</dbReference>
<keyword evidence="3 6" id="KW-0238">DNA-binding</keyword>
<evidence type="ECO:0000313" key="9">
    <source>
        <dbReference type="EMBL" id="GAA0149298.1"/>
    </source>
</evidence>
<gene>
    <name evidence="9" type="ORF">LIER_36905</name>
</gene>
<evidence type="ECO:0000256" key="5">
    <source>
        <dbReference type="ARBA" id="ARBA00023242"/>
    </source>
</evidence>
<evidence type="ECO:0000256" key="4">
    <source>
        <dbReference type="ARBA" id="ARBA00023163"/>
    </source>
</evidence>
<protein>
    <recommendedName>
        <fullName evidence="6">AT-hook motif nuclear-localized protein</fullName>
    </recommendedName>
</protein>
<feature type="compositionally biased region" description="Low complexity" evidence="7">
    <location>
        <begin position="84"/>
        <end position="96"/>
    </location>
</feature>
<feature type="domain" description="PPC" evidence="8">
    <location>
        <begin position="135"/>
        <end position="275"/>
    </location>
</feature>
<dbReference type="FunFam" id="3.30.1330.80:FF:000003">
    <property type="entry name" value="AT-hook motif nuclear-localized protein 1-like"/>
    <property type="match status" value="1"/>
</dbReference>
<feature type="compositionally biased region" description="Polar residues" evidence="7">
    <location>
        <begin position="28"/>
        <end position="37"/>
    </location>
</feature>
<evidence type="ECO:0000256" key="2">
    <source>
        <dbReference type="ARBA" id="ARBA00023015"/>
    </source>
</evidence>
<comment type="caution">
    <text evidence="9">The sequence shown here is derived from an EMBL/GenBank/DDBJ whole genome shotgun (WGS) entry which is preliminary data.</text>
</comment>
<organism evidence="9 10">
    <name type="scientific">Lithospermum erythrorhizon</name>
    <name type="common">Purple gromwell</name>
    <name type="synonym">Lithospermum officinale var. erythrorhizon</name>
    <dbReference type="NCBI Taxonomy" id="34254"/>
    <lineage>
        <taxon>Eukaryota</taxon>
        <taxon>Viridiplantae</taxon>
        <taxon>Streptophyta</taxon>
        <taxon>Embryophyta</taxon>
        <taxon>Tracheophyta</taxon>
        <taxon>Spermatophyta</taxon>
        <taxon>Magnoliopsida</taxon>
        <taxon>eudicotyledons</taxon>
        <taxon>Gunneridae</taxon>
        <taxon>Pentapetalae</taxon>
        <taxon>asterids</taxon>
        <taxon>lamiids</taxon>
        <taxon>Boraginales</taxon>
        <taxon>Boraginaceae</taxon>
        <taxon>Boraginoideae</taxon>
        <taxon>Lithospermeae</taxon>
        <taxon>Lithospermum</taxon>
    </lineage>
</organism>
<evidence type="ECO:0000259" key="8">
    <source>
        <dbReference type="PROSITE" id="PS51742"/>
    </source>
</evidence>
<proteinExistence type="predicted"/>
<dbReference type="GO" id="GO:0005634">
    <property type="term" value="C:nucleus"/>
    <property type="evidence" value="ECO:0007669"/>
    <property type="project" value="UniProtKB-SubCell"/>
</dbReference>
<feature type="compositionally biased region" description="Basic and acidic residues" evidence="7">
    <location>
        <begin position="259"/>
        <end position="270"/>
    </location>
</feature>
<dbReference type="PANTHER" id="PTHR31500">
    <property type="entry name" value="AT-HOOK MOTIF NUCLEAR-LOCALIZED PROTEIN 9"/>
    <property type="match status" value="1"/>
</dbReference>
<keyword evidence="10" id="KW-1185">Reference proteome</keyword>
<evidence type="ECO:0000256" key="3">
    <source>
        <dbReference type="ARBA" id="ARBA00023125"/>
    </source>
</evidence>
<dbReference type="Proteomes" id="UP001454036">
    <property type="component" value="Unassembled WGS sequence"/>
</dbReference>
<evidence type="ECO:0000256" key="1">
    <source>
        <dbReference type="ARBA" id="ARBA00004123"/>
    </source>
</evidence>
<evidence type="ECO:0000256" key="6">
    <source>
        <dbReference type="RuleBase" id="RU367031"/>
    </source>
</evidence>
<dbReference type="Gene3D" id="3.30.1330.80">
    <property type="entry name" value="Hypothetical protein, similar to alpha- acetolactate decarboxylase, domain 2"/>
    <property type="match status" value="1"/>
</dbReference>
<sequence>MESREGIMNSGVTLIAPEAPPNYHVTPRTENSSSTPNAIPVTEAPPPAAALASQVSVTLAGSTEKKKRGRPRKYDGASPNARTLSPMPLSASAPPASDHYFGEKSSVLRNVNSEKKQKQKIGSENLGDWVSCSTGGSFLPHMIAVNAGEDVSMKIISFSQQGPRAICIISAVGVISNVTLRQPNSSGGTLTYEGRFEILSLSGSFTPTETGGSRSRSGGMSISLASPDGRVVGGVLAGLLIAATPVQVVVGSFLPGNHQEVKPKKQKPEPKLSSLPTTYPAITYHSSNPEHQLSSNNQGLNNTAQRSPHLVSSSLHPHPQNGTMASSIDESRRAATDINISLQRD</sequence>
<feature type="region of interest" description="Disordered" evidence="7">
    <location>
        <begin position="1"/>
        <end position="96"/>
    </location>
</feature>
<comment type="function">
    <text evidence="6">Transcription factor that specifically binds AT-rich DNA sequences related to the nuclear matrix attachment regions (MARs).</text>
</comment>
<comment type="domain">
    <text evidence="6">The PPC domain mediates interactions between AHL proteins.</text>
</comment>
<dbReference type="InterPro" id="IPR039605">
    <property type="entry name" value="AHL"/>
</dbReference>
<dbReference type="EMBL" id="BAABME010017230">
    <property type="protein sequence ID" value="GAA0149298.1"/>
    <property type="molecule type" value="Genomic_DNA"/>
</dbReference>
<name>A0AAV3PGK4_LITER</name>
<feature type="region of interest" description="Disordered" evidence="7">
    <location>
        <begin position="257"/>
        <end position="345"/>
    </location>
</feature>
<reference evidence="9 10" key="1">
    <citation type="submission" date="2024-01" db="EMBL/GenBank/DDBJ databases">
        <title>The complete chloroplast genome sequence of Lithospermum erythrorhizon: insights into the phylogenetic relationship among Boraginaceae species and the maternal lineages of purple gromwells.</title>
        <authorList>
            <person name="Okada T."/>
            <person name="Watanabe K."/>
        </authorList>
    </citation>
    <scope>NUCLEOTIDE SEQUENCE [LARGE SCALE GENOMIC DNA]</scope>
</reference>
<dbReference type="Pfam" id="PF03479">
    <property type="entry name" value="PCC"/>
    <property type="match status" value="1"/>
</dbReference>
<comment type="subcellular location">
    <subcellularLocation>
        <location evidence="1 6">Nucleus</location>
    </subcellularLocation>
</comment>
<dbReference type="GO" id="GO:0003680">
    <property type="term" value="F:minor groove of adenine-thymine-rich DNA binding"/>
    <property type="evidence" value="ECO:0007669"/>
    <property type="project" value="UniProtKB-UniRule"/>
</dbReference>
<accession>A0AAV3PGK4</accession>
<keyword evidence="4 6" id="KW-0804">Transcription</keyword>
<dbReference type="InterPro" id="IPR005175">
    <property type="entry name" value="PPC_dom"/>
</dbReference>
<dbReference type="CDD" id="cd11378">
    <property type="entry name" value="DUF296"/>
    <property type="match status" value="1"/>
</dbReference>
<dbReference type="SUPFAM" id="SSF117856">
    <property type="entry name" value="AF0104/ALDC/Ptd012-like"/>
    <property type="match status" value="1"/>
</dbReference>
<evidence type="ECO:0000313" key="10">
    <source>
        <dbReference type="Proteomes" id="UP001454036"/>
    </source>
</evidence>
<feature type="compositionally biased region" description="Polar residues" evidence="7">
    <location>
        <begin position="284"/>
        <end position="306"/>
    </location>
</feature>